<evidence type="ECO:0000259" key="5">
    <source>
        <dbReference type="PROSITE" id="PS51898"/>
    </source>
</evidence>
<dbReference type="PANTHER" id="PTHR30629">
    <property type="entry name" value="PROPHAGE INTEGRASE"/>
    <property type="match status" value="1"/>
</dbReference>
<dbReference type="InterPro" id="IPR025166">
    <property type="entry name" value="Integrase_DNA_bind_dom"/>
</dbReference>
<evidence type="ECO:0000256" key="3">
    <source>
        <dbReference type="ARBA" id="ARBA00023125"/>
    </source>
</evidence>
<dbReference type="Gene3D" id="1.10.150.130">
    <property type="match status" value="1"/>
</dbReference>
<keyword evidence="4" id="KW-0233">DNA recombination</keyword>
<comment type="caution">
    <text evidence="6">The sequence shown here is derived from an EMBL/GenBank/DDBJ whole genome shotgun (WGS) entry which is preliminary data.</text>
</comment>
<dbReference type="EMBL" id="LUUJ01000044">
    <property type="protein sequence ID" value="OAI19851.1"/>
    <property type="molecule type" value="Genomic_DNA"/>
</dbReference>
<comment type="similarity">
    <text evidence="1">Belongs to the 'phage' integrase family.</text>
</comment>
<dbReference type="InterPro" id="IPR050808">
    <property type="entry name" value="Phage_Integrase"/>
</dbReference>
<gene>
    <name evidence="6" type="ORF">A1507_05725</name>
</gene>
<evidence type="ECO:0000313" key="6">
    <source>
        <dbReference type="EMBL" id="OAI19851.1"/>
    </source>
</evidence>
<dbReference type="Pfam" id="PF22022">
    <property type="entry name" value="Phage_int_M"/>
    <property type="match status" value="1"/>
</dbReference>
<dbReference type="InterPro" id="IPR010998">
    <property type="entry name" value="Integrase_recombinase_N"/>
</dbReference>
<reference evidence="6 7" key="1">
    <citation type="submission" date="2016-03" db="EMBL/GenBank/DDBJ databases">
        <authorList>
            <person name="Ploux O."/>
        </authorList>
    </citation>
    <scope>NUCLEOTIDE SEQUENCE [LARGE SCALE GENOMIC DNA]</scope>
    <source>
        <strain evidence="6 7">R-45378</strain>
    </source>
</reference>
<dbReference type="Gene3D" id="3.30.160.390">
    <property type="entry name" value="Integrase, DNA-binding domain"/>
    <property type="match status" value="1"/>
</dbReference>
<dbReference type="GO" id="GO:0006310">
    <property type="term" value="P:DNA recombination"/>
    <property type="evidence" value="ECO:0007669"/>
    <property type="project" value="UniProtKB-KW"/>
</dbReference>
<evidence type="ECO:0000256" key="2">
    <source>
        <dbReference type="ARBA" id="ARBA00022908"/>
    </source>
</evidence>
<evidence type="ECO:0000256" key="4">
    <source>
        <dbReference type="ARBA" id="ARBA00023172"/>
    </source>
</evidence>
<dbReference type="InterPro" id="IPR013762">
    <property type="entry name" value="Integrase-like_cat_sf"/>
</dbReference>
<dbReference type="PANTHER" id="PTHR30629:SF2">
    <property type="entry name" value="PROPHAGE INTEGRASE INTS-RELATED"/>
    <property type="match status" value="1"/>
</dbReference>
<dbReference type="Proteomes" id="UP000077857">
    <property type="component" value="Unassembled WGS sequence"/>
</dbReference>
<dbReference type="Pfam" id="PF00589">
    <property type="entry name" value="Phage_integrase"/>
    <property type="match status" value="1"/>
</dbReference>
<dbReference type="InterPro" id="IPR053876">
    <property type="entry name" value="Phage_int_M"/>
</dbReference>
<dbReference type="InterPro" id="IPR038488">
    <property type="entry name" value="Integrase_DNA-bd_sf"/>
</dbReference>
<keyword evidence="3" id="KW-0238">DNA-binding</keyword>
<dbReference type="Pfam" id="PF13356">
    <property type="entry name" value="Arm-DNA-bind_3"/>
    <property type="match status" value="1"/>
</dbReference>
<proteinExistence type="inferred from homology"/>
<dbReference type="Gene3D" id="1.10.443.10">
    <property type="entry name" value="Intergrase catalytic core"/>
    <property type="match status" value="1"/>
</dbReference>
<dbReference type="SUPFAM" id="SSF56349">
    <property type="entry name" value="DNA breaking-rejoining enzymes"/>
    <property type="match status" value="1"/>
</dbReference>
<dbReference type="PROSITE" id="PS51898">
    <property type="entry name" value="TYR_RECOMBINASE"/>
    <property type="match status" value="1"/>
</dbReference>
<accession>A0A177NPQ8</accession>
<dbReference type="GO" id="GO:0015074">
    <property type="term" value="P:DNA integration"/>
    <property type="evidence" value="ECO:0007669"/>
    <property type="project" value="UniProtKB-KW"/>
</dbReference>
<name>A0A177NPQ8_9GAMM</name>
<organism evidence="6 7">
    <name type="scientific">Methylomonas koyamae</name>
    <dbReference type="NCBI Taxonomy" id="702114"/>
    <lineage>
        <taxon>Bacteria</taxon>
        <taxon>Pseudomonadati</taxon>
        <taxon>Pseudomonadota</taxon>
        <taxon>Gammaproteobacteria</taxon>
        <taxon>Methylococcales</taxon>
        <taxon>Methylococcaceae</taxon>
        <taxon>Methylomonas</taxon>
    </lineage>
</organism>
<dbReference type="InterPro" id="IPR002104">
    <property type="entry name" value="Integrase_catalytic"/>
</dbReference>
<feature type="domain" description="Tyr recombinase" evidence="5">
    <location>
        <begin position="209"/>
        <end position="394"/>
    </location>
</feature>
<dbReference type="OrthoDB" id="9795573at2"/>
<dbReference type="AlphaFoldDB" id="A0A177NPQ8"/>
<dbReference type="InterPro" id="IPR011010">
    <property type="entry name" value="DNA_brk_join_enz"/>
</dbReference>
<dbReference type="RefSeq" id="WP_064039275.1">
    <property type="nucleotide sequence ID" value="NZ_LUUJ01000044.1"/>
</dbReference>
<dbReference type="CDD" id="cd00801">
    <property type="entry name" value="INT_P4_C"/>
    <property type="match status" value="1"/>
</dbReference>
<dbReference type="GO" id="GO:0003677">
    <property type="term" value="F:DNA binding"/>
    <property type="evidence" value="ECO:0007669"/>
    <property type="project" value="UniProtKB-KW"/>
</dbReference>
<protein>
    <submittedName>
        <fullName evidence="6">Integrase</fullName>
    </submittedName>
</protein>
<keyword evidence="2" id="KW-0229">DNA integration</keyword>
<sequence>MALSDIACRNAHKSDKAKDGKAFKLFDDKGLFLLVKPTESGWGKWWRFKYRFDGKEKQLSLGTYPEVSLGQAREKRDEARKLVAAMIDPGENRKAVKEARADSFANSFEVIAREWGSKKVQTWDEKNNRSKRMLERNIFPWLGAKPIADILPKDILTSLRRIEERGTIETAHRTLQICGQVFRYAVATGRVDRDITQDLKGALPPAKGEHFAAITEPKEAAELLRAIDSYQGSLPALCALKLAPLVFVRPGELRAMQWQDVNLQTAEWRYLVTKTNVQHIVPLSRQAIAILLELQPLTGHGRYVFPSERTPSGIRCMSENTLNAALKRLGYGKDKMTVHGFRAMARTILDEVLGVRPDFIEHQLAHAVRDPNGRAYNRTAHLPERHKMMQQWADYLDALKQGTQVIQFPRQA</sequence>
<evidence type="ECO:0000313" key="7">
    <source>
        <dbReference type="Proteomes" id="UP000077857"/>
    </source>
</evidence>
<evidence type="ECO:0000256" key="1">
    <source>
        <dbReference type="ARBA" id="ARBA00008857"/>
    </source>
</evidence>